<dbReference type="Gene3D" id="1.10.132.80">
    <property type="match status" value="1"/>
</dbReference>
<proteinExistence type="predicted"/>
<dbReference type="KEGG" id="mgik:GO620_002505"/>
<dbReference type="EMBL" id="CP066775">
    <property type="protein sequence ID" value="QQL50346.1"/>
    <property type="molecule type" value="Genomic_DNA"/>
</dbReference>
<name>A0A6I4HYW3_9SPHI</name>
<evidence type="ECO:0000313" key="1">
    <source>
        <dbReference type="EMBL" id="QQL50346.1"/>
    </source>
</evidence>
<gene>
    <name evidence="1" type="ORF">GO620_002505</name>
</gene>
<organism evidence="1 2">
    <name type="scientific">Mucilaginibacter ginkgonis</name>
    <dbReference type="NCBI Taxonomy" id="2682091"/>
    <lineage>
        <taxon>Bacteria</taxon>
        <taxon>Pseudomonadati</taxon>
        <taxon>Bacteroidota</taxon>
        <taxon>Sphingobacteriia</taxon>
        <taxon>Sphingobacteriales</taxon>
        <taxon>Sphingobacteriaceae</taxon>
        <taxon>Mucilaginibacter</taxon>
    </lineage>
</organism>
<dbReference type="RefSeq" id="WP_157522373.1">
    <property type="nucleotide sequence ID" value="NZ_CP066775.1"/>
</dbReference>
<evidence type="ECO:0008006" key="3">
    <source>
        <dbReference type="Google" id="ProtNLM"/>
    </source>
</evidence>
<dbReference type="InterPro" id="IPR032066">
    <property type="entry name" value="GP3_package"/>
</dbReference>
<evidence type="ECO:0000313" key="2">
    <source>
        <dbReference type="Proteomes" id="UP000429232"/>
    </source>
</evidence>
<dbReference type="Proteomes" id="UP000429232">
    <property type="component" value="Chromosome"/>
</dbReference>
<accession>A0A6I4HYW3</accession>
<sequence length="159" mass="18098">MPNSIYNINGKIYAFHSGRSLQECINGYFKYVEGEFEIVEMPGKKNTAETVEEKRWLREPEPPTLTGLAWYLGFASRDEFDKYEEQGRFKNRLKRARLRIEAEYEKKLHGSSSSGAIFALKTMGWADKPVSVLTPDGNVIIELIATGMQPAETESEVIL</sequence>
<dbReference type="AlphaFoldDB" id="A0A6I4HYW3"/>
<keyword evidence="2" id="KW-1185">Reference proteome</keyword>
<dbReference type="Pfam" id="PF16677">
    <property type="entry name" value="GP3_package"/>
    <property type="match status" value="1"/>
</dbReference>
<reference evidence="1 2" key="1">
    <citation type="submission" date="2020-12" db="EMBL/GenBank/DDBJ databases">
        <title>HMF7856_wgs.fasta genome submission.</title>
        <authorList>
            <person name="Kang H."/>
            <person name="Kim H."/>
            <person name="Joh K."/>
        </authorList>
    </citation>
    <scope>NUCLEOTIDE SEQUENCE [LARGE SCALE GENOMIC DNA]</scope>
    <source>
        <strain evidence="1 2">HMF7856</strain>
    </source>
</reference>
<protein>
    <recommendedName>
        <fullName evidence="3">DNA-packaging protein gp3</fullName>
    </recommendedName>
</protein>